<dbReference type="RefSeq" id="WP_157568632.1">
    <property type="nucleotide sequence ID" value="NZ_WQKZ01000005.1"/>
</dbReference>
<organism evidence="10 11">
    <name type="scientific">Hymenobacter ginkgonis</name>
    <dbReference type="NCBI Taxonomy" id="2682976"/>
    <lineage>
        <taxon>Bacteria</taxon>
        <taxon>Pseudomonadati</taxon>
        <taxon>Bacteroidota</taxon>
        <taxon>Cytophagia</taxon>
        <taxon>Cytophagales</taxon>
        <taxon>Hymenobacteraceae</taxon>
        <taxon>Hymenobacter</taxon>
    </lineage>
</organism>
<keyword evidence="3 8" id="KW-0812">Transmembrane</keyword>
<feature type="domain" description="Phosphatidic acid phosphatase type 2/haloperoxidase" evidence="9">
    <location>
        <begin position="79"/>
        <end position="197"/>
    </location>
</feature>
<dbReference type="CDD" id="cd01610">
    <property type="entry name" value="PAP2_like"/>
    <property type="match status" value="1"/>
</dbReference>
<keyword evidence="5 8" id="KW-1133">Transmembrane helix</keyword>
<evidence type="ECO:0000256" key="4">
    <source>
        <dbReference type="ARBA" id="ARBA00022801"/>
    </source>
</evidence>
<keyword evidence="2" id="KW-1003">Cell membrane</keyword>
<reference evidence="10 11" key="1">
    <citation type="submission" date="2019-12" db="EMBL/GenBank/DDBJ databases">
        <title>Hymenobacter sp. HMF4947 Genome sequencing and assembly.</title>
        <authorList>
            <person name="Kang H."/>
            <person name="Cha I."/>
            <person name="Kim H."/>
            <person name="Joh K."/>
        </authorList>
    </citation>
    <scope>NUCLEOTIDE SEQUENCE [LARGE SCALE GENOMIC DNA]</scope>
    <source>
        <strain evidence="10 11">HMF4947</strain>
    </source>
</reference>
<accession>A0A7K1TJG7</accession>
<keyword evidence="6 8" id="KW-0472">Membrane</keyword>
<evidence type="ECO:0000259" key="9">
    <source>
        <dbReference type="SMART" id="SM00014"/>
    </source>
</evidence>
<dbReference type="InterPro" id="IPR000326">
    <property type="entry name" value="PAP2/HPO"/>
</dbReference>
<dbReference type="Gene3D" id="1.20.144.10">
    <property type="entry name" value="Phosphatidic acid phosphatase type 2/haloperoxidase"/>
    <property type="match status" value="1"/>
</dbReference>
<feature type="transmembrane region" description="Helical" evidence="8">
    <location>
        <begin position="182"/>
        <end position="204"/>
    </location>
</feature>
<dbReference type="Proteomes" id="UP000441336">
    <property type="component" value="Unassembled WGS sequence"/>
</dbReference>
<feature type="transmembrane region" description="Helical" evidence="8">
    <location>
        <begin position="78"/>
        <end position="99"/>
    </location>
</feature>
<gene>
    <name evidence="10" type="ORF">GO988_19260</name>
</gene>
<evidence type="ECO:0000256" key="1">
    <source>
        <dbReference type="ARBA" id="ARBA00004651"/>
    </source>
</evidence>
<feature type="transmembrane region" description="Helical" evidence="8">
    <location>
        <begin position="12"/>
        <end position="28"/>
    </location>
</feature>
<evidence type="ECO:0000313" key="10">
    <source>
        <dbReference type="EMBL" id="MVN78476.1"/>
    </source>
</evidence>
<protein>
    <submittedName>
        <fullName evidence="10">Phosphatase PAP2 family protein</fullName>
    </submittedName>
</protein>
<dbReference type="PANTHER" id="PTHR14969">
    <property type="entry name" value="SPHINGOSINE-1-PHOSPHATE PHOSPHOHYDROLASE"/>
    <property type="match status" value="1"/>
</dbReference>
<proteinExistence type="predicted"/>
<keyword evidence="11" id="KW-1185">Reference proteome</keyword>
<evidence type="ECO:0000256" key="6">
    <source>
        <dbReference type="ARBA" id="ARBA00023136"/>
    </source>
</evidence>
<evidence type="ECO:0000256" key="7">
    <source>
        <dbReference type="SAM" id="MobiDB-lite"/>
    </source>
</evidence>
<dbReference type="EMBL" id="WQKZ01000005">
    <property type="protein sequence ID" value="MVN78476.1"/>
    <property type="molecule type" value="Genomic_DNA"/>
</dbReference>
<evidence type="ECO:0000256" key="3">
    <source>
        <dbReference type="ARBA" id="ARBA00022692"/>
    </source>
</evidence>
<dbReference type="SUPFAM" id="SSF48317">
    <property type="entry name" value="Acid phosphatase/Vanadium-dependent haloperoxidase"/>
    <property type="match status" value="1"/>
</dbReference>
<dbReference type="GO" id="GO:0016787">
    <property type="term" value="F:hydrolase activity"/>
    <property type="evidence" value="ECO:0007669"/>
    <property type="project" value="UniProtKB-KW"/>
</dbReference>
<dbReference type="Pfam" id="PF01569">
    <property type="entry name" value="PAP2"/>
    <property type="match status" value="1"/>
</dbReference>
<sequence>MLQLLRQTRTFLVPYAVLLLAVGGVLLLTPKHAAFFWVNGHHAPFFDYFFRAFTNVGDGLFYVLVVLALLFVRFRWALLAFACFALTSLVAQIGKHLIFTGHPRPFRYFSENPGFPPLHVIEGVVMGTLKSFPSGHSTSAFSVFLVLTLLANNKKWGYAYLLLAAGAAYSRVYLAQHFMEDVYAGSLLGTALTLLIINCLNPYLDHHPRPWHQWRLRRPGQARRQGQAGPTPLAGAKG</sequence>
<name>A0A7K1TJG7_9BACT</name>
<dbReference type="InterPro" id="IPR036938">
    <property type="entry name" value="PAP2/HPO_sf"/>
</dbReference>
<evidence type="ECO:0000256" key="5">
    <source>
        <dbReference type="ARBA" id="ARBA00022989"/>
    </source>
</evidence>
<evidence type="ECO:0000256" key="2">
    <source>
        <dbReference type="ARBA" id="ARBA00022475"/>
    </source>
</evidence>
<evidence type="ECO:0000313" key="11">
    <source>
        <dbReference type="Proteomes" id="UP000441336"/>
    </source>
</evidence>
<feature type="region of interest" description="Disordered" evidence="7">
    <location>
        <begin position="217"/>
        <end position="238"/>
    </location>
</feature>
<feature type="transmembrane region" description="Helical" evidence="8">
    <location>
        <begin position="48"/>
        <end position="71"/>
    </location>
</feature>
<keyword evidence="4" id="KW-0378">Hydrolase</keyword>
<comment type="caution">
    <text evidence="10">The sequence shown here is derived from an EMBL/GenBank/DDBJ whole genome shotgun (WGS) entry which is preliminary data.</text>
</comment>
<feature type="transmembrane region" description="Helical" evidence="8">
    <location>
        <begin position="158"/>
        <end position="176"/>
    </location>
</feature>
<dbReference type="AlphaFoldDB" id="A0A7K1TJG7"/>
<dbReference type="SMART" id="SM00014">
    <property type="entry name" value="acidPPc"/>
    <property type="match status" value="1"/>
</dbReference>
<dbReference type="GO" id="GO:0005886">
    <property type="term" value="C:plasma membrane"/>
    <property type="evidence" value="ECO:0007669"/>
    <property type="project" value="UniProtKB-SubCell"/>
</dbReference>
<comment type="subcellular location">
    <subcellularLocation>
        <location evidence="1">Cell membrane</location>
        <topology evidence="1">Multi-pass membrane protein</topology>
    </subcellularLocation>
</comment>
<dbReference type="PANTHER" id="PTHR14969:SF62">
    <property type="entry name" value="DECAPRENYLPHOSPHORYL-5-PHOSPHORIBOSE PHOSPHATASE RV3807C-RELATED"/>
    <property type="match status" value="1"/>
</dbReference>
<evidence type="ECO:0000256" key="8">
    <source>
        <dbReference type="SAM" id="Phobius"/>
    </source>
</evidence>